<dbReference type="InterPro" id="IPR000210">
    <property type="entry name" value="BTB/POZ_dom"/>
</dbReference>
<gene>
    <name evidence="2" type="ORF">LTR24_003788</name>
</gene>
<organism evidence="2 3">
    <name type="scientific">Lithohypha guttulata</name>
    <dbReference type="NCBI Taxonomy" id="1690604"/>
    <lineage>
        <taxon>Eukaryota</taxon>
        <taxon>Fungi</taxon>
        <taxon>Dikarya</taxon>
        <taxon>Ascomycota</taxon>
        <taxon>Pezizomycotina</taxon>
        <taxon>Eurotiomycetes</taxon>
        <taxon>Chaetothyriomycetidae</taxon>
        <taxon>Chaetothyriales</taxon>
        <taxon>Trichomeriaceae</taxon>
        <taxon>Lithohypha</taxon>
    </lineage>
</organism>
<evidence type="ECO:0000313" key="3">
    <source>
        <dbReference type="Proteomes" id="UP001345013"/>
    </source>
</evidence>
<accession>A0ABR0KE01</accession>
<comment type="caution">
    <text evidence="2">The sequence shown here is derived from an EMBL/GenBank/DDBJ whole genome shotgun (WGS) entry which is preliminary data.</text>
</comment>
<proteinExistence type="predicted"/>
<dbReference type="PANTHER" id="PTHR47843:SF5">
    <property type="entry name" value="BTB_POZ DOMAIN PROTEIN"/>
    <property type="match status" value="1"/>
</dbReference>
<dbReference type="EMBL" id="JAVRRG010000036">
    <property type="protein sequence ID" value="KAK5094183.1"/>
    <property type="molecule type" value="Genomic_DNA"/>
</dbReference>
<evidence type="ECO:0000313" key="2">
    <source>
        <dbReference type="EMBL" id="KAK5094183.1"/>
    </source>
</evidence>
<dbReference type="PROSITE" id="PS50097">
    <property type="entry name" value="BTB"/>
    <property type="match status" value="1"/>
</dbReference>
<sequence>MWGLSWRPRESRDGSLRVKSTLTHDSLMHDDEYADLTIRAGVRTWKVHRSILCSRCRFFKAACKDGFQEAESQMINLNDDNPQGVEQMLEYLYTLQVPYLGHVSQAQSA</sequence>
<keyword evidence="3" id="KW-1185">Reference proteome</keyword>
<dbReference type="PANTHER" id="PTHR47843">
    <property type="entry name" value="BTB DOMAIN-CONTAINING PROTEIN-RELATED"/>
    <property type="match status" value="1"/>
</dbReference>
<protein>
    <recommendedName>
        <fullName evidence="1">BTB domain-containing protein</fullName>
    </recommendedName>
</protein>
<dbReference type="InterPro" id="IPR011333">
    <property type="entry name" value="SKP1/BTB/POZ_sf"/>
</dbReference>
<reference evidence="2 3" key="1">
    <citation type="submission" date="2023-08" db="EMBL/GenBank/DDBJ databases">
        <title>Black Yeasts Isolated from many extreme environments.</title>
        <authorList>
            <person name="Coleine C."/>
            <person name="Stajich J.E."/>
            <person name="Selbmann L."/>
        </authorList>
    </citation>
    <scope>NUCLEOTIDE SEQUENCE [LARGE SCALE GENOMIC DNA]</scope>
    <source>
        <strain evidence="2 3">CCFEE 5885</strain>
    </source>
</reference>
<feature type="domain" description="BTB" evidence="1">
    <location>
        <begin position="34"/>
        <end position="101"/>
    </location>
</feature>
<dbReference type="CDD" id="cd18186">
    <property type="entry name" value="BTB_POZ_ZBTB_KLHL-like"/>
    <property type="match status" value="1"/>
</dbReference>
<dbReference type="Gene3D" id="3.30.710.10">
    <property type="entry name" value="Potassium Channel Kv1.1, Chain A"/>
    <property type="match status" value="1"/>
</dbReference>
<dbReference type="SUPFAM" id="SSF54695">
    <property type="entry name" value="POZ domain"/>
    <property type="match status" value="1"/>
</dbReference>
<dbReference type="Proteomes" id="UP001345013">
    <property type="component" value="Unassembled WGS sequence"/>
</dbReference>
<evidence type="ECO:0000259" key="1">
    <source>
        <dbReference type="PROSITE" id="PS50097"/>
    </source>
</evidence>
<dbReference type="Pfam" id="PF00651">
    <property type="entry name" value="BTB"/>
    <property type="match status" value="1"/>
</dbReference>
<name>A0ABR0KE01_9EURO</name>